<reference evidence="2" key="1">
    <citation type="submission" date="2024-07" db="EMBL/GenBank/DDBJ databases">
        <title>Complete genome sequence of Verrucomicrobiaceae bacterium NT6N.</title>
        <authorList>
            <person name="Huang C."/>
            <person name="Takami H."/>
            <person name="Hamasaki K."/>
        </authorList>
    </citation>
    <scope>NUCLEOTIDE SEQUENCE</scope>
    <source>
        <strain evidence="2">NT6N</strain>
    </source>
</reference>
<feature type="transmembrane region" description="Helical" evidence="1">
    <location>
        <begin position="54"/>
        <end position="74"/>
    </location>
</feature>
<accession>A0AAT9FN47</accession>
<organism evidence="2">
    <name type="scientific">Oceaniferula spumae</name>
    <dbReference type="NCBI Taxonomy" id="2979115"/>
    <lineage>
        <taxon>Bacteria</taxon>
        <taxon>Pseudomonadati</taxon>
        <taxon>Verrucomicrobiota</taxon>
        <taxon>Verrucomicrobiia</taxon>
        <taxon>Verrucomicrobiales</taxon>
        <taxon>Verrucomicrobiaceae</taxon>
        <taxon>Oceaniferula</taxon>
    </lineage>
</organism>
<keyword evidence="1" id="KW-0472">Membrane</keyword>
<feature type="transmembrane region" description="Helical" evidence="1">
    <location>
        <begin position="5"/>
        <end position="25"/>
    </location>
</feature>
<dbReference type="KEGG" id="osu:NT6N_23770"/>
<keyword evidence="1" id="KW-0812">Transmembrane</keyword>
<evidence type="ECO:0000313" key="2">
    <source>
        <dbReference type="EMBL" id="BDS07337.1"/>
    </source>
</evidence>
<evidence type="ECO:0000256" key="1">
    <source>
        <dbReference type="SAM" id="Phobius"/>
    </source>
</evidence>
<dbReference type="AlphaFoldDB" id="A0AAT9FN47"/>
<gene>
    <name evidence="2" type="ORF">NT6N_23770</name>
</gene>
<protein>
    <submittedName>
        <fullName evidence="2">Uncharacterized protein</fullName>
    </submittedName>
</protein>
<keyword evidence="1" id="KW-1133">Transmembrane helix</keyword>
<sequence>MVYGLVGIVVGLIIIFIVFVCHEYTRKYDALGFQGFMEHLSKSTLLLQVIRSPLVYYFSFAAGGIFGVVHYVYVRRRKTISNNLSEQVEASDR</sequence>
<name>A0AAT9FN47_9BACT</name>
<dbReference type="EMBL" id="AP026866">
    <property type="protein sequence ID" value="BDS07337.1"/>
    <property type="molecule type" value="Genomic_DNA"/>
</dbReference>
<proteinExistence type="predicted"/>